<dbReference type="SMART" id="SM00928">
    <property type="entry name" value="NADH_4Fe-4S"/>
    <property type="match status" value="1"/>
</dbReference>
<dbReference type="Pfam" id="PF01512">
    <property type="entry name" value="Complex1_51K"/>
    <property type="match status" value="1"/>
</dbReference>
<keyword evidence="4" id="KW-0408">Iron</keyword>
<evidence type="ECO:0000256" key="5">
    <source>
        <dbReference type="ARBA" id="ARBA00023014"/>
    </source>
</evidence>
<dbReference type="SUPFAM" id="SSF140490">
    <property type="entry name" value="Nqo1C-terminal domain-like"/>
    <property type="match status" value="1"/>
</dbReference>
<evidence type="ECO:0000259" key="7">
    <source>
        <dbReference type="SMART" id="SM00928"/>
    </source>
</evidence>
<dbReference type="Gene3D" id="3.40.50.11540">
    <property type="entry name" value="NADH-ubiquinone oxidoreductase 51kDa subunit"/>
    <property type="match status" value="1"/>
</dbReference>
<dbReference type="PANTHER" id="PTHR43578">
    <property type="entry name" value="NADH-QUINONE OXIDOREDUCTASE SUBUNIT F"/>
    <property type="match status" value="1"/>
</dbReference>
<dbReference type="Pfam" id="PF10589">
    <property type="entry name" value="NADH_4Fe-4S"/>
    <property type="match status" value="1"/>
</dbReference>
<dbReference type="GO" id="GO:0051539">
    <property type="term" value="F:4 iron, 4 sulfur cluster binding"/>
    <property type="evidence" value="ECO:0007669"/>
    <property type="project" value="UniProtKB-KW"/>
</dbReference>
<evidence type="ECO:0000256" key="2">
    <source>
        <dbReference type="ARBA" id="ARBA00022485"/>
    </source>
</evidence>
<dbReference type="AlphaFoldDB" id="A0ABD6D6S3"/>
<comment type="similarity">
    <text evidence="1">Belongs to the complex I 51 kDa subunit family.</text>
</comment>
<dbReference type="InterPro" id="IPR037207">
    <property type="entry name" value="Nuop51_4Fe4S-bd_sf"/>
</dbReference>
<dbReference type="Proteomes" id="UP001597052">
    <property type="component" value="Unassembled WGS sequence"/>
</dbReference>
<sequence>MTDIITNNEPIIRISESGLRRSDPQRGADTDGIVVNVGSTGVTAIEPLLTVTHAGATSFYTRCSPDAVAEIVERVDDTADGVAAPGDRTQPEPEAVVGHDPTTARLPIPPLAGFDTGVRTVLGGCGWRRPTNPADHEAAGGFEAPEPETVLEIGATLRGRGWGDLCHDAPLAETWETVLEADGNTAIVVNAHGADPDRLLLESAPFEVLDGAAALARTVEAHSLIVYASETDEHAVETVREAAANYPELPVPVDVVTGPAEYRAAEPTMALEAIEGNHRLEARLRPPGPEAVGLHGQPTLIHTPRTLAQLAVGLRDGGPPNTRLLTVTGDVDAPATVELPETDTLGDVLDAVNMDGTLKAARVGGRFGGLTSDLDVAVDPESLAAADLGTEGSVHLLADDRCIVEFVGKTARFSSEANCGRCVPCREGTTQLAGLLRQIYDGSYTPGKIEELVRVMSTSSICEFGVQAGRPVRTAMTEFEAEFEAHADGHCPAGRCLDPLEASV</sequence>
<feature type="domain" description="NADH-ubiquinone oxidoreductase 51kDa subunit iron-sulphur binding" evidence="7">
    <location>
        <begin position="404"/>
        <end position="449"/>
    </location>
</feature>
<evidence type="ECO:0000313" key="9">
    <source>
        <dbReference type="Proteomes" id="UP001597052"/>
    </source>
</evidence>
<evidence type="ECO:0000313" key="8">
    <source>
        <dbReference type="EMBL" id="MFD1641944.1"/>
    </source>
</evidence>
<keyword evidence="3" id="KW-0479">Metal-binding</keyword>
<protein>
    <submittedName>
        <fullName evidence="8">NADH-ubiquinone oxidoreductase-F iron-sulfur binding region domain-containing protein</fullName>
    </submittedName>
</protein>
<dbReference type="RefSeq" id="WP_256395679.1">
    <property type="nucleotide sequence ID" value="NZ_JANHDJ010000002.1"/>
</dbReference>
<keyword evidence="9" id="KW-1185">Reference proteome</keyword>
<evidence type="ECO:0000256" key="4">
    <source>
        <dbReference type="ARBA" id="ARBA00023004"/>
    </source>
</evidence>
<reference evidence="8 9" key="1">
    <citation type="journal article" date="2019" name="Int. J. Syst. Evol. Microbiol.">
        <title>The Global Catalogue of Microorganisms (GCM) 10K type strain sequencing project: providing services to taxonomists for standard genome sequencing and annotation.</title>
        <authorList>
            <consortium name="The Broad Institute Genomics Platform"/>
            <consortium name="The Broad Institute Genome Sequencing Center for Infectious Disease"/>
            <person name="Wu L."/>
            <person name="Ma J."/>
        </authorList>
    </citation>
    <scope>NUCLEOTIDE SEQUENCE [LARGE SCALE GENOMIC DNA]</scope>
    <source>
        <strain evidence="8 9">CGMCC 1.10593</strain>
    </source>
</reference>
<dbReference type="InterPro" id="IPR037225">
    <property type="entry name" value="Nuo51_FMN-bd_sf"/>
</dbReference>
<name>A0ABD6D6S3_9EURY</name>
<dbReference type="SUPFAM" id="SSF142019">
    <property type="entry name" value="Nqo1 FMN-binding domain-like"/>
    <property type="match status" value="1"/>
</dbReference>
<proteinExistence type="inferred from homology"/>
<dbReference type="PANTHER" id="PTHR43578:SF3">
    <property type="entry name" value="NADH-QUINONE OXIDOREDUCTASE SUBUNIT F"/>
    <property type="match status" value="1"/>
</dbReference>
<accession>A0ABD6D6S3</accession>
<evidence type="ECO:0000256" key="6">
    <source>
        <dbReference type="SAM" id="MobiDB-lite"/>
    </source>
</evidence>
<feature type="region of interest" description="Disordered" evidence="6">
    <location>
        <begin position="81"/>
        <end position="110"/>
    </location>
</feature>
<evidence type="ECO:0000256" key="3">
    <source>
        <dbReference type="ARBA" id="ARBA00022723"/>
    </source>
</evidence>
<dbReference type="GO" id="GO:0046872">
    <property type="term" value="F:metal ion binding"/>
    <property type="evidence" value="ECO:0007669"/>
    <property type="project" value="UniProtKB-KW"/>
</dbReference>
<dbReference type="Gene3D" id="1.20.1440.230">
    <property type="entry name" value="NADH-ubiquinone oxidoreductase 51kDa subunit, iron-sulphur binding domain"/>
    <property type="match status" value="1"/>
</dbReference>
<organism evidence="8 9">
    <name type="scientific">Halohasta litorea</name>
    <dbReference type="NCBI Taxonomy" id="869891"/>
    <lineage>
        <taxon>Archaea</taxon>
        <taxon>Methanobacteriati</taxon>
        <taxon>Methanobacteriota</taxon>
        <taxon>Stenosarchaea group</taxon>
        <taxon>Halobacteria</taxon>
        <taxon>Halobacteriales</taxon>
        <taxon>Haloferacaceae</taxon>
        <taxon>Halohasta</taxon>
    </lineage>
</organism>
<comment type="caution">
    <text evidence="8">The sequence shown here is derived from an EMBL/GenBank/DDBJ whole genome shotgun (WGS) entry which is preliminary data.</text>
</comment>
<dbReference type="InterPro" id="IPR019575">
    <property type="entry name" value="Nuop51_4Fe4S-bd"/>
</dbReference>
<dbReference type="EMBL" id="JBHUDM010000002">
    <property type="protein sequence ID" value="MFD1641944.1"/>
    <property type="molecule type" value="Genomic_DNA"/>
</dbReference>
<keyword evidence="5" id="KW-0411">Iron-sulfur</keyword>
<gene>
    <name evidence="8" type="ORF">ACFSBW_08660</name>
</gene>
<dbReference type="Gene3D" id="3.10.20.600">
    <property type="match status" value="1"/>
</dbReference>
<dbReference type="InterPro" id="IPR011538">
    <property type="entry name" value="Nuo51_FMN-bd"/>
</dbReference>
<dbReference type="SUPFAM" id="SSF142984">
    <property type="entry name" value="Nqo1 middle domain-like"/>
    <property type="match status" value="1"/>
</dbReference>
<keyword evidence="2" id="KW-0004">4Fe-4S</keyword>
<evidence type="ECO:0000256" key="1">
    <source>
        <dbReference type="ARBA" id="ARBA00007523"/>
    </source>
</evidence>